<keyword evidence="5 7" id="KW-1133">Transmembrane helix</keyword>
<name>A0A183V8I9_TOXCA</name>
<feature type="transmembrane region" description="Helical" evidence="7">
    <location>
        <begin position="43"/>
        <end position="63"/>
    </location>
</feature>
<evidence type="ECO:0000259" key="8">
    <source>
        <dbReference type="PROSITE" id="PS50939"/>
    </source>
</evidence>
<dbReference type="PROSITE" id="PS50939">
    <property type="entry name" value="CYTOCHROME_B561"/>
    <property type="match status" value="1"/>
</dbReference>
<feature type="transmembrane region" description="Helical" evidence="7">
    <location>
        <begin position="75"/>
        <end position="96"/>
    </location>
</feature>
<keyword evidence="3 7" id="KW-0812">Transmembrane</keyword>
<dbReference type="AlphaFoldDB" id="A0A183V8I9"/>
<keyword evidence="2" id="KW-0813">Transport</keyword>
<evidence type="ECO:0000256" key="2">
    <source>
        <dbReference type="ARBA" id="ARBA00022448"/>
    </source>
</evidence>
<dbReference type="WBParaSite" id="TCNE_0001706001-mRNA-1">
    <property type="protein sequence ID" value="TCNE_0001706001-mRNA-1"/>
    <property type="gene ID" value="TCNE_0001706001"/>
</dbReference>
<evidence type="ECO:0000256" key="3">
    <source>
        <dbReference type="ARBA" id="ARBA00022692"/>
    </source>
</evidence>
<evidence type="ECO:0000256" key="7">
    <source>
        <dbReference type="SAM" id="Phobius"/>
    </source>
</evidence>
<evidence type="ECO:0000256" key="5">
    <source>
        <dbReference type="ARBA" id="ARBA00022989"/>
    </source>
</evidence>
<keyword evidence="4" id="KW-0249">Electron transport</keyword>
<dbReference type="InterPro" id="IPR006593">
    <property type="entry name" value="Cyt_b561/ferric_Rdtase_TM"/>
</dbReference>
<evidence type="ECO:0000313" key="10">
    <source>
        <dbReference type="Proteomes" id="UP000050794"/>
    </source>
</evidence>
<accession>A0A183V8I9</accession>
<keyword evidence="10" id="KW-1185">Reference proteome</keyword>
<dbReference type="Proteomes" id="UP000050794">
    <property type="component" value="Unassembled WGS sequence"/>
</dbReference>
<evidence type="ECO:0000256" key="6">
    <source>
        <dbReference type="ARBA" id="ARBA00023136"/>
    </source>
</evidence>
<gene>
    <name evidence="9" type="ORF">TCNE_LOCUS17059</name>
</gene>
<evidence type="ECO:0000313" key="9">
    <source>
        <dbReference type="EMBL" id="VDM48380.1"/>
    </source>
</evidence>
<dbReference type="Gene3D" id="1.20.120.1770">
    <property type="match status" value="1"/>
</dbReference>
<feature type="domain" description="Cytochrome b561" evidence="8">
    <location>
        <begin position="1"/>
        <end position="129"/>
    </location>
</feature>
<organism evidence="10 11">
    <name type="scientific">Toxocara canis</name>
    <name type="common">Canine roundworm</name>
    <dbReference type="NCBI Taxonomy" id="6265"/>
    <lineage>
        <taxon>Eukaryota</taxon>
        <taxon>Metazoa</taxon>
        <taxon>Ecdysozoa</taxon>
        <taxon>Nematoda</taxon>
        <taxon>Chromadorea</taxon>
        <taxon>Rhabditida</taxon>
        <taxon>Spirurina</taxon>
        <taxon>Ascaridomorpha</taxon>
        <taxon>Ascaridoidea</taxon>
        <taxon>Toxocaridae</taxon>
        <taxon>Toxocara</taxon>
    </lineage>
</organism>
<reference evidence="11" key="1">
    <citation type="submission" date="2016-06" db="UniProtKB">
        <authorList>
            <consortium name="WormBaseParasite"/>
        </authorList>
    </citation>
    <scope>IDENTIFICATION</scope>
</reference>
<dbReference type="SMART" id="SM00665">
    <property type="entry name" value="B561"/>
    <property type="match status" value="1"/>
</dbReference>
<protein>
    <submittedName>
        <fullName evidence="11">Cytochrome b561 domain-containing protein</fullName>
    </submittedName>
</protein>
<evidence type="ECO:0000313" key="11">
    <source>
        <dbReference type="WBParaSite" id="TCNE_0001706001-mRNA-1"/>
    </source>
</evidence>
<dbReference type="GO" id="GO:0016020">
    <property type="term" value="C:membrane"/>
    <property type="evidence" value="ECO:0007669"/>
    <property type="project" value="UniProtKB-SubCell"/>
</dbReference>
<reference evidence="9 10" key="2">
    <citation type="submission" date="2018-11" db="EMBL/GenBank/DDBJ databases">
        <authorList>
            <consortium name="Pathogen Informatics"/>
        </authorList>
    </citation>
    <scope>NUCLEOTIDE SEQUENCE [LARGE SCALE GENOMIC DNA]</scope>
</reference>
<keyword evidence="6 7" id="KW-0472">Membrane</keyword>
<evidence type="ECO:0000256" key="4">
    <source>
        <dbReference type="ARBA" id="ARBA00022982"/>
    </source>
</evidence>
<feature type="transmembrane region" description="Helical" evidence="7">
    <location>
        <begin position="108"/>
        <end position="131"/>
    </location>
</feature>
<sequence length="178" mass="20179">MIGIGLTIASFACIFSSKGWQWSGPRAYQPAELNKTWGSIHSMLGLLACVAAWMQPVNAVFRCEHQSSLRVIFNILHRFCGFSAWLMAAASTMIAVRWFSGRFTSPHAALGLFVTYVVVFGVTFIFSEVLYIRIWWQRKNVVVSSDVEMYPIDEKDSNVILSADEEKVIHYIICYIHS</sequence>
<comment type="subcellular location">
    <subcellularLocation>
        <location evidence="1">Membrane</location>
    </subcellularLocation>
</comment>
<evidence type="ECO:0000256" key="1">
    <source>
        <dbReference type="ARBA" id="ARBA00004370"/>
    </source>
</evidence>
<dbReference type="EMBL" id="UYWY01024118">
    <property type="protein sequence ID" value="VDM48380.1"/>
    <property type="molecule type" value="Genomic_DNA"/>
</dbReference>
<proteinExistence type="predicted"/>